<comment type="subcellular location">
    <subcellularLocation>
        <location evidence="1">Cell membrane</location>
        <topology evidence="1">Multi-pass membrane protein</topology>
    </subcellularLocation>
</comment>
<name>A0ABS9JWI0_9ACTN</name>
<feature type="transmembrane region" description="Helical" evidence="5">
    <location>
        <begin position="125"/>
        <end position="148"/>
    </location>
</feature>
<feature type="transmembrane region" description="Helical" evidence="5">
    <location>
        <begin position="92"/>
        <end position="113"/>
    </location>
</feature>
<dbReference type="CDD" id="cd17355">
    <property type="entry name" value="MFS_YcxA_like"/>
    <property type="match status" value="1"/>
</dbReference>
<evidence type="ECO:0000313" key="7">
    <source>
        <dbReference type="EMBL" id="MCG0069910.1"/>
    </source>
</evidence>
<feature type="transmembrane region" description="Helical" evidence="5">
    <location>
        <begin position="286"/>
        <end position="307"/>
    </location>
</feature>
<dbReference type="InterPro" id="IPR050327">
    <property type="entry name" value="Proton-linked_MCT"/>
</dbReference>
<feature type="transmembrane region" description="Helical" evidence="5">
    <location>
        <begin position="378"/>
        <end position="396"/>
    </location>
</feature>
<dbReference type="EMBL" id="JAKKZF010000475">
    <property type="protein sequence ID" value="MCG0069910.1"/>
    <property type="molecule type" value="Genomic_DNA"/>
</dbReference>
<evidence type="ECO:0000256" key="3">
    <source>
        <dbReference type="ARBA" id="ARBA00022989"/>
    </source>
</evidence>
<evidence type="ECO:0000313" key="8">
    <source>
        <dbReference type="Proteomes" id="UP001299012"/>
    </source>
</evidence>
<proteinExistence type="predicted"/>
<evidence type="ECO:0000256" key="5">
    <source>
        <dbReference type="SAM" id="Phobius"/>
    </source>
</evidence>
<dbReference type="PANTHER" id="PTHR11360">
    <property type="entry name" value="MONOCARBOXYLATE TRANSPORTER"/>
    <property type="match status" value="1"/>
</dbReference>
<feature type="transmembrane region" description="Helical" evidence="5">
    <location>
        <begin position="313"/>
        <end position="334"/>
    </location>
</feature>
<keyword evidence="2 5" id="KW-0812">Transmembrane</keyword>
<dbReference type="InterPro" id="IPR020846">
    <property type="entry name" value="MFS_dom"/>
</dbReference>
<feature type="transmembrane region" description="Helical" evidence="5">
    <location>
        <begin position="346"/>
        <end position="366"/>
    </location>
</feature>
<keyword evidence="8" id="KW-1185">Reference proteome</keyword>
<dbReference type="InterPro" id="IPR036259">
    <property type="entry name" value="MFS_trans_sf"/>
</dbReference>
<keyword evidence="4 5" id="KW-0472">Membrane</keyword>
<feature type="transmembrane region" description="Helical" evidence="5">
    <location>
        <begin position="67"/>
        <end position="86"/>
    </location>
</feature>
<protein>
    <submittedName>
        <fullName evidence="7">MFS transporter</fullName>
    </submittedName>
</protein>
<dbReference type="InterPro" id="IPR011701">
    <property type="entry name" value="MFS"/>
</dbReference>
<dbReference type="PANTHER" id="PTHR11360:SF284">
    <property type="entry name" value="EG:103B4.3 PROTEIN-RELATED"/>
    <property type="match status" value="1"/>
</dbReference>
<feature type="domain" description="Major facilitator superfamily (MFS) profile" evidence="6">
    <location>
        <begin position="1"/>
        <end position="401"/>
    </location>
</feature>
<comment type="caution">
    <text evidence="7">The sequence shown here is derived from an EMBL/GenBank/DDBJ whole genome shotgun (WGS) entry which is preliminary data.</text>
</comment>
<accession>A0ABS9JWI0</accession>
<feature type="transmembrane region" description="Helical" evidence="5">
    <location>
        <begin position="38"/>
        <end position="58"/>
    </location>
</feature>
<dbReference type="PROSITE" id="PS50850">
    <property type="entry name" value="MFS"/>
    <property type="match status" value="1"/>
</dbReference>
<dbReference type="RefSeq" id="WP_237483024.1">
    <property type="nucleotide sequence ID" value="NZ_JAKKZF010000475.1"/>
</dbReference>
<gene>
    <name evidence="7" type="ORF">L0F81_42855</name>
</gene>
<reference evidence="7 8" key="1">
    <citation type="submission" date="2022-01" db="EMBL/GenBank/DDBJ databases">
        <title>Draft Genome Sequences of Seven Type Strains of the Genus Streptomyces.</title>
        <authorList>
            <person name="Aziz S."/>
            <person name="Coretto E."/>
            <person name="Chronakova A."/>
            <person name="Sproer C."/>
            <person name="Huber K."/>
            <person name="Nouioui I."/>
            <person name="Gross H."/>
        </authorList>
    </citation>
    <scope>NUCLEOTIDE SEQUENCE [LARGE SCALE GENOMIC DNA]</scope>
    <source>
        <strain evidence="7 8">DSM 41685</strain>
    </source>
</reference>
<dbReference type="Pfam" id="PF07690">
    <property type="entry name" value="MFS_1"/>
    <property type="match status" value="1"/>
</dbReference>
<dbReference type="Proteomes" id="UP001299012">
    <property type="component" value="Unassembled WGS sequence"/>
</dbReference>
<evidence type="ECO:0000256" key="1">
    <source>
        <dbReference type="ARBA" id="ARBA00004651"/>
    </source>
</evidence>
<evidence type="ECO:0000256" key="2">
    <source>
        <dbReference type="ARBA" id="ARBA00022692"/>
    </source>
</evidence>
<organism evidence="7 8">
    <name type="scientific">Streptomyces tricolor</name>
    <dbReference type="NCBI Taxonomy" id="68277"/>
    <lineage>
        <taxon>Bacteria</taxon>
        <taxon>Bacillati</taxon>
        <taxon>Actinomycetota</taxon>
        <taxon>Actinomycetes</taxon>
        <taxon>Kitasatosporales</taxon>
        <taxon>Streptomycetaceae</taxon>
        <taxon>Streptomyces</taxon>
        <taxon>Streptomyces violaceoruber group</taxon>
    </lineage>
</organism>
<feature type="transmembrane region" description="Helical" evidence="5">
    <location>
        <begin position="251"/>
        <end position="274"/>
    </location>
</feature>
<keyword evidence="3 5" id="KW-1133">Transmembrane helix</keyword>
<dbReference type="SUPFAM" id="SSF103473">
    <property type="entry name" value="MFS general substrate transporter"/>
    <property type="match status" value="1"/>
</dbReference>
<sequence length="409" mass="42987">MAVVAGAAIVTAGAFTTVPGLLVTPLHQEYAWDRGQIALAASVNMVLFGATAPFAAALMERAGIRRVAAGAMLLIAAGALLTNAMASPWQLVLYWGMLIGLGSGCLTMTFAALVTSRWFTRRRGLVTGALSASSHLGQLLFLPLLAWAVDRYDWQPPVVTLALTALTVAGLVALFLRDHPADVGVRPYGSEEFVAKPAPAEGAARRTVTVLVQAMRTGTFWLLAGMFVICGASTNGIMWSNWVPAAHDHGMHATVAASMLSLIGVFSSLGAALSGWLTDRFDPRRLLAVYFTVRALTLLALPLVFTASAQPSMIVFAVVYGLVDVATVPPVIALCQRTYGDDGPIVFGWTNSAHQLGAGASAFLGATARDVFGTYDTVWITLSAVCLVAALLAMVVRASDGDRRLAPEG</sequence>
<evidence type="ECO:0000256" key="4">
    <source>
        <dbReference type="ARBA" id="ARBA00023136"/>
    </source>
</evidence>
<evidence type="ECO:0000259" key="6">
    <source>
        <dbReference type="PROSITE" id="PS50850"/>
    </source>
</evidence>
<feature type="transmembrane region" description="Helical" evidence="5">
    <location>
        <begin position="220"/>
        <end position="239"/>
    </location>
</feature>
<feature type="transmembrane region" description="Helical" evidence="5">
    <location>
        <begin position="154"/>
        <end position="176"/>
    </location>
</feature>
<dbReference type="Gene3D" id="1.20.1250.20">
    <property type="entry name" value="MFS general substrate transporter like domains"/>
    <property type="match status" value="2"/>
</dbReference>